<evidence type="ECO:0000256" key="5">
    <source>
        <dbReference type="ARBA" id="ARBA00022807"/>
    </source>
</evidence>
<gene>
    <name evidence="10" type="ORF">CYME_CMT224C</name>
</gene>
<keyword evidence="2 6" id="KW-0645">Protease</keyword>
<dbReference type="PANTHER" id="PTHR43982:SF1">
    <property type="entry name" value="UBIQUITIN CARBOXYL-TERMINAL HYDROLASE 14"/>
    <property type="match status" value="1"/>
</dbReference>
<dbReference type="AlphaFoldDB" id="M1UXJ6"/>
<dbReference type="OrthoDB" id="333239at2759"/>
<dbReference type="GO" id="GO:0004843">
    <property type="term" value="F:cysteine-type deubiquitinase activity"/>
    <property type="evidence" value="ECO:0007669"/>
    <property type="project" value="UniProtKB-UniRule"/>
</dbReference>
<dbReference type="PROSITE" id="PS00972">
    <property type="entry name" value="USP_1"/>
    <property type="match status" value="1"/>
</dbReference>
<sequence>MVIVQIKWNKQVFPTEVSEDETARSLMERLQKLTGVPSERLTLLGLKRGAVRVHTAGTLAALGLQDGCTVMLLGTPVSAGAAAVSQAVANSPLSPEKAGAGVTGTTASGASATPPLKHVRRGLANLGNSCYANATIQCLLQVPELRDYLRSRVQSSASLAPAVTTADAEHRVVMALAALAETLSSPNAVQGSSDNPERFYPQVVMAALRSAYPQFAQRDNHGMYMQQDAEECLSQILGALARMEPPTTGTNWVDATFGTLIASTDRCDEPNEVSTACTPVVSHECLRLLPCHISKQVNHLSEGIREGLEGSIERYVDSLGRTLNWKRESRIERLPPYLIVHFVRFFWKPVEKVKAKVLRKVVFPLILDTLPFCTDSLQDALRAARTPTATTEADAEGALQDAQVGGSSSSSSSSSGKPDTPSGLYELFAVLTHQGRTADSGHYVAWVRDPEQPLDRSVWLKYDDDRVETVTEDQILRLCGGGDWHMAYICFYRMRPGPGTNEKR</sequence>
<dbReference type="EC" id="3.4.19.12" evidence="6"/>
<feature type="region of interest" description="Disordered" evidence="7">
    <location>
        <begin position="94"/>
        <end position="113"/>
    </location>
</feature>
<organism evidence="10 11">
    <name type="scientific">Cyanidioschyzon merolae (strain NIES-3377 / 10D)</name>
    <name type="common">Unicellular red alga</name>
    <dbReference type="NCBI Taxonomy" id="280699"/>
    <lineage>
        <taxon>Eukaryota</taxon>
        <taxon>Rhodophyta</taxon>
        <taxon>Bangiophyceae</taxon>
        <taxon>Cyanidiales</taxon>
        <taxon>Cyanidiaceae</taxon>
        <taxon>Cyanidioschyzon</taxon>
    </lineage>
</organism>
<dbReference type="PROSITE" id="PS00973">
    <property type="entry name" value="USP_2"/>
    <property type="match status" value="1"/>
</dbReference>
<dbReference type="Gene3D" id="3.90.70.10">
    <property type="entry name" value="Cysteine proteinases"/>
    <property type="match status" value="1"/>
</dbReference>
<name>M1UXJ6_CYAM1</name>
<dbReference type="HOGENOM" id="CLU_017549_2_1_1"/>
<dbReference type="Gramene" id="CMT224CT">
    <property type="protein sequence ID" value="CMT224CT"/>
    <property type="gene ID" value="CMT224C"/>
</dbReference>
<dbReference type="RefSeq" id="XP_005539247.1">
    <property type="nucleotide sequence ID" value="XM_005539190.1"/>
</dbReference>
<evidence type="ECO:0000256" key="4">
    <source>
        <dbReference type="ARBA" id="ARBA00022801"/>
    </source>
</evidence>
<dbReference type="GO" id="GO:0043161">
    <property type="term" value="P:proteasome-mediated ubiquitin-dependent protein catabolic process"/>
    <property type="evidence" value="ECO:0007669"/>
    <property type="project" value="InterPro"/>
</dbReference>
<keyword evidence="5 6" id="KW-0788">Thiol protease</keyword>
<dbReference type="PROSITE" id="PS50235">
    <property type="entry name" value="USP_3"/>
    <property type="match status" value="1"/>
</dbReference>
<dbReference type="SUPFAM" id="SSF54001">
    <property type="entry name" value="Cysteine proteinases"/>
    <property type="match status" value="1"/>
</dbReference>
<evidence type="ECO:0000259" key="9">
    <source>
        <dbReference type="PROSITE" id="PS50235"/>
    </source>
</evidence>
<protein>
    <recommendedName>
        <fullName evidence="6">Ubiquitin carboxyl-terminal hydrolase</fullName>
        <ecNumber evidence="6">3.4.19.12</ecNumber>
    </recommendedName>
</protein>
<reference evidence="10 11" key="2">
    <citation type="journal article" date="2007" name="BMC Biol.">
        <title>A 100%-complete sequence reveals unusually simple genomic features in the hot-spring red alga Cyanidioschyzon merolae.</title>
        <authorList>
            <person name="Nozaki H."/>
            <person name="Takano H."/>
            <person name="Misumi O."/>
            <person name="Terasawa K."/>
            <person name="Matsuzaki M."/>
            <person name="Maruyama S."/>
            <person name="Nishida K."/>
            <person name="Yagisawa F."/>
            <person name="Yoshida Y."/>
            <person name="Fujiwara T."/>
            <person name="Takio S."/>
            <person name="Tamura K."/>
            <person name="Chung S.J."/>
            <person name="Nakamura S."/>
            <person name="Kuroiwa H."/>
            <person name="Tanaka K."/>
            <person name="Sato N."/>
            <person name="Kuroiwa T."/>
        </authorList>
    </citation>
    <scope>NUCLEOTIDE SEQUENCE [LARGE SCALE GENOMIC DNA]</scope>
    <source>
        <strain evidence="10 11">10D</strain>
    </source>
</reference>
<dbReference type="InterPro" id="IPR029071">
    <property type="entry name" value="Ubiquitin-like_domsf"/>
</dbReference>
<dbReference type="PROSITE" id="PS50053">
    <property type="entry name" value="UBIQUITIN_2"/>
    <property type="match status" value="1"/>
</dbReference>
<dbReference type="SUPFAM" id="SSF54236">
    <property type="entry name" value="Ubiquitin-like"/>
    <property type="match status" value="1"/>
</dbReference>
<feature type="compositionally biased region" description="Low complexity" evidence="7">
    <location>
        <begin position="388"/>
        <end position="416"/>
    </location>
</feature>
<dbReference type="GO" id="GO:0061136">
    <property type="term" value="P:regulation of proteasomal protein catabolic process"/>
    <property type="evidence" value="ECO:0007669"/>
    <property type="project" value="TreeGrafter"/>
</dbReference>
<dbReference type="InterPro" id="IPR044635">
    <property type="entry name" value="UBP14-like"/>
</dbReference>
<feature type="region of interest" description="Disordered" evidence="7">
    <location>
        <begin position="388"/>
        <end position="420"/>
    </location>
</feature>
<evidence type="ECO:0000256" key="7">
    <source>
        <dbReference type="SAM" id="MobiDB-lite"/>
    </source>
</evidence>
<dbReference type="GO" id="GO:0016579">
    <property type="term" value="P:protein deubiquitination"/>
    <property type="evidence" value="ECO:0007669"/>
    <property type="project" value="InterPro"/>
</dbReference>
<evidence type="ECO:0000256" key="3">
    <source>
        <dbReference type="ARBA" id="ARBA00022786"/>
    </source>
</evidence>
<dbReference type="GeneID" id="16997769"/>
<evidence type="ECO:0000256" key="2">
    <source>
        <dbReference type="ARBA" id="ARBA00022670"/>
    </source>
</evidence>
<dbReference type="EMBL" id="AP006502">
    <property type="protein sequence ID" value="BAM83211.1"/>
    <property type="molecule type" value="Genomic_DNA"/>
</dbReference>
<evidence type="ECO:0000256" key="6">
    <source>
        <dbReference type="RuleBase" id="RU366025"/>
    </source>
</evidence>
<dbReference type="InterPro" id="IPR038765">
    <property type="entry name" value="Papain-like_cys_pep_sf"/>
</dbReference>
<dbReference type="InterPro" id="IPR018200">
    <property type="entry name" value="USP_CS"/>
</dbReference>
<evidence type="ECO:0000313" key="10">
    <source>
        <dbReference type="EMBL" id="BAM83211.1"/>
    </source>
</evidence>
<dbReference type="KEGG" id="cme:CYME_CMT224C"/>
<dbReference type="PANTHER" id="PTHR43982">
    <property type="entry name" value="UBIQUITIN CARBOXYL-TERMINAL HYDROLASE"/>
    <property type="match status" value="1"/>
</dbReference>
<dbReference type="Gene3D" id="3.10.20.90">
    <property type="entry name" value="Phosphatidylinositol 3-kinase Catalytic Subunit, Chain A, domain 1"/>
    <property type="match status" value="1"/>
</dbReference>
<evidence type="ECO:0000313" key="11">
    <source>
        <dbReference type="Proteomes" id="UP000007014"/>
    </source>
</evidence>
<dbReference type="GO" id="GO:0070628">
    <property type="term" value="F:proteasome binding"/>
    <property type="evidence" value="ECO:0007669"/>
    <property type="project" value="TreeGrafter"/>
</dbReference>
<dbReference type="eggNOG" id="KOG1872">
    <property type="taxonomic scope" value="Eukaryota"/>
</dbReference>
<feature type="domain" description="Ubiquitin-like" evidence="8">
    <location>
        <begin position="1"/>
        <end position="79"/>
    </location>
</feature>
<accession>M1UXJ6</accession>
<comment type="catalytic activity">
    <reaction evidence="1 6">
        <text>Thiol-dependent hydrolysis of ester, thioester, amide, peptide and isopeptide bonds formed by the C-terminal Gly of ubiquitin (a 76-residue protein attached to proteins as an intracellular targeting signal).</text>
        <dbReference type="EC" id="3.4.19.12"/>
    </reaction>
</comment>
<reference evidence="10 11" key="1">
    <citation type="journal article" date="2004" name="Nature">
        <title>Genome sequence of the ultrasmall unicellular red alga Cyanidioschyzon merolae 10D.</title>
        <authorList>
            <person name="Matsuzaki M."/>
            <person name="Misumi O."/>
            <person name="Shin-i T."/>
            <person name="Maruyama S."/>
            <person name="Takahara M."/>
            <person name="Miyagishima S."/>
            <person name="Mori T."/>
            <person name="Nishida K."/>
            <person name="Yagisawa F."/>
            <person name="Nishida K."/>
            <person name="Yoshida Y."/>
            <person name="Nishimura Y."/>
            <person name="Nakao S."/>
            <person name="Kobayashi T."/>
            <person name="Momoyama Y."/>
            <person name="Higashiyama T."/>
            <person name="Minoda A."/>
            <person name="Sano M."/>
            <person name="Nomoto H."/>
            <person name="Oishi K."/>
            <person name="Hayashi H."/>
            <person name="Ohta F."/>
            <person name="Nishizaka S."/>
            <person name="Haga S."/>
            <person name="Miura S."/>
            <person name="Morishita T."/>
            <person name="Kabeya Y."/>
            <person name="Terasawa K."/>
            <person name="Suzuki Y."/>
            <person name="Ishii Y."/>
            <person name="Asakawa S."/>
            <person name="Takano H."/>
            <person name="Ohta N."/>
            <person name="Kuroiwa H."/>
            <person name="Tanaka K."/>
            <person name="Shimizu N."/>
            <person name="Sugano S."/>
            <person name="Sato N."/>
            <person name="Nozaki H."/>
            <person name="Ogasawara N."/>
            <person name="Kohara Y."/>
            <person name="Kuroiwa T."/>
        </authorList>
    </citation>
    <scope>NUCLEOTIDE SEQUENCE [LARGE SCALE GENOMIC DNA]</scope>
    <source>
        <strain evidence="10 11">10D</strain>
    </source>
</reference>
<dbReference type="InterPro" id="IPR028889">
    <property type="entry name" value="USP"/>
</dbReference>
<dbReference type="SMART" id="SM00213">
    <property type="entry name" value="UBQ"/>
    <property type="match status" value="1"/>
</dbReference>
<dbReference type="Proteomes" id="UP000007014">
    <property type="component" value="Chromosome 20"/>
</dbReference>
<dbReference type="Pfam" id="PF00443">
    <property type="entry name" value="UCH"/>
    <property type="match status" value="1"/>
</dbReference>
<evidence type="ECO:0000259" key="8">
    <source>
        <dbReference type="PROSITE" id="PS50053"/>
    </source>
</evidence>
<evidence type="ECO:0000256" key="1">
    <source>
        <dbReference type="ARBA" id="ARBA00000707"/>
    </source>
</evidence>
<feature type="compositionally biased region" description="Low complexity" evidence="7">
    <location>
        <begin position="98"/>
        <end position="113"/>
    </location>
</feature>
<dbReference type="InterPro" id="IPR001394">
    <property type="entry name" value="Peptidase_C19_UCH"/>
</dbReference>
<dbReference type="InterPro" id="IPR000626">
    <property type="entry name" value="Ubiquitin-like_dom"/>
</dbReference>
<dbReference type="OMA" id="FKSDAEY"/>
<feature type="domain" description="USP" evidence="9">
    <location>
        <begin position="121"/>
        <end position="495"/>
    </location>
</feature>
<keyword evidence="11" id="KW-1185">Reference proteome</keyword>
<comment type="similarity">
    <text evidence="6">Belongs to the peptidase C19 family.</text>
</comment>
<dbReference type="STRING" id="280699.M1UXJ6"/>
<keyword evidence="3 6" id="KW-0833">Ubl conjugation pathway</keyword>
<proteinExistence type="inferred from homology"/>
<keyword evidence="4 6" id="KW-0378">Hydrolase</keyword>